<gene>
    <name evidence="2" type="ORF">FB557_2474</name>
</gene>
<keyword evidence="3" id="KW-1185">Reference proteome</keyword>
<name>A0A560W882_9MICO</name>
<dbReference type="SUPFAM" id="SSF140453">
    <property type="entry name" value="EsxAB dimer-like"/>
    <property type="match status" value="1"/>
</dbReference>
<feature type="coiled-coil region" evidence="1">
    <location>
        <begin position="70"/>
        <end position="104"/>
    </location>
</feature>
<evidence type="ECO:0000313" key="2">
    <source>
        <dbReference type="EMBL" id="TWD13833.1"/>
    </source>
</evidence>
<accession>A0A560W882</accession>
<proteinExistence type="predicted"/>
<reference evidence="2 3" key="1">
    <citation type="submission" date="2019-06" db="EMBL/GenBank/DDBJ databases">
        <title>Sequencing the genomes of 1000 actinobacteria strains.</title>
        <authorList>
            <person name="Klenk H.-P."/>
        </authorList>
    </citation>
    <scope>NUCLEOTIDE SEQUENCE [LARGE SCALE GENOMIC DNA]</scope>
    <source>
        <strain evidence="2 3">DSM 18935</strain>
    </source>
</reference>
<dbReference type="EMBL" id="VIUW01000004">
    <property type="protein sequence ID" value="TWD13833.1"/>
    <property type="molecule type" value="Genomic_DNA"/>
</dbReference>
<organism evidence="2 3">
    <name type="scientific">Marihabitans asiaticum</name>
    <dbReference type="NCBI Taxonomy" id="415218"/>
    <lineage>
        <taxon>Bacteria</taxon>
        <taxon>Bacillati</taxon>
        <taxon>Actinomycetota</taxon>
        <taxon>Actinomycetes</taxon>
        <taxon>Micrococcales</taxon>
        <taxon>Intrasporangiaceae</taxon>
        <taxon>Marihabitans</taxon>
    </lineage>
</organism>
<evidence type="ECO:0000313" key="3">
    <source>
        <dbReference type="Proteomes" id="UP000315628"/>
    </source>
</evidence>
<dbReference type="Gene3D" id="1.10.287.1060">
    <property type="entry name" value="ESAT-6-like"/>
    <property type="match status" value="1"/>
</dbReference>
<dbReference type="Proteomes" id="UP000315628">
    <property type="component" value="Unassembled WGS sequence"/>
</dbReference>
<protein>
    <submittedName>
        <fullName evidence="2">Uncharacterized protein</fullName>
    </submittedName>
</protein>
<dbReference type="RefSeq" id="WP_144857890.1">
    <property type="nucleotide sequence ID" value="NZ_BAAAYT010000002.1"/>
</dbReference>
<comment type="caution">
    <text evidence="2">The sequence shown here is derived from an EMBL/GenBank/DDBJ whole genome shotgun (WGS) entry which is preliminary data.</text>
</comment>
<dbReference type="OrthoDB" id="4868946at2"/>
<evidence type="ECO:0000256" key="1">
    <source>
        <dbReference type="SAM" id="Coils"/>
    </source>
</evidence>
<dbReference type="InterPro" id="IPR036689">
    <property type="entry name" value="ESAT-6-like_sf"/>
</dbReference>
<sequence length="165" mass="17841">MSADLQGDPGSLASLVSTLRRHERALAGATDDLTRAQQQAADGWVGRVAVRHRHGLDDLAARAGASRAELTRLASALEEYADALSEAKGELRRVEEQAAAVGLELRDGAVVRRPGVLGEADASHVAEQDATIERLQRALARSRVLLERRRSVLVDHAESLQRSLR</sequence>
<dbReference type="AlphaFoldDB" id="A0A560W882"/>
<keyword evidence="1" id="KW-0175">Coiled coil</keyword>